<proteinExistence type="predicted"/>
<dbReference type="EMBL" id="CACVBY010000191">
    <property type="protein sequence ID" value="CAA7393930.1"/>
    <property type="molecule type" value="Genomic_DNA"/>
</dbReference>
<keyword evidence="3" id="KW-1185">Reference proteome</keyword>
<evidence type="ECO:0000259" key="1">
    <source>
        <dbReference type="Pfam" id="PF12991"/>
    </source>
</evidence>
<dbReference type="Pfam" id="PF12991">
    <property type="entry name" value="DUF3875"/>
    <property type="match status" value="1"/>
</dbReference>
<dbReference type="PANTHER" id="PTHR38467">
    <property type="match status" value="1"/>
</dbReference>
<feature type="domain" description="TraG N-terminal Bacteroidetes" evidence="1">
    <location>
        <begin position="23"/>
        <end position="55"/>
    </location>
</feature>
<dbReference type="PANTHER" id="PTHR38467:SF1">
    <property type="entry name" value="CONJUGATIVE TRANSFER: ASSEMBLY"/>
    <property type="match status" value="1"/>
</dbReference>
<dbReference type="RefSeq" id="WP_162074464.1">
    <property type="nucleotide sequence ID" value="NZ_CACVBY010000191.1"/>
</dbReference>
<dbReference type="InterPro" id="IPR053155">
    <property type="entry name" value="F-pilin_assembly_TraC"/>
</dbReference>
<name>A0A6N4XYI5_9FLAO</name>
<dbReference type="Proteomes" id="UP000445309">
    <property type="component" value="Unassembled WGS sequence"/>
</dbReference>
<gene>
    <name evidence="2" type="ORF">CHRY9393_03578</name>
</gene>
<organism evidence="2 3">
    <name type="scientific">Chryseobacterium fistulae</name>
    <dbReference type="NCBI Taxonomy" id="2675058"/>
    <lineage>
        <taxon>Bacteria</taxon>
        <taxon>Pseudomonadati</taxon>
        <taxon>Bacteroidota</taxon>
        <taxon>Flavobacteriia</taxon>
        <taxon>Flavobacteriales</taxon>
        <taxon>Weeksellaceae</taxon>
        <taxon>Chryseobacterium group</taxon>
        <taxon>Chryseobacterium</taxon>
    </lineage>
</organism>
<dbReference type="AlphaFoldDB" id="A0A6N4XYI5"/>
<accession>A0A6N4XYI5</accession>
<reference evidence="2 3" key="1">
    <citation type="submission" date="2020-01" db="EMBL/GenBank/DDBJ databases">
        <authorList>
            <person name="Rodrigo-Torres L."/>
            <person name="Arahal R. D."/>
            <person name="Lucena T."/>
        </authorList>
    </citation>
    <scope>NUCLEOTIDE SEQUENCE [LARGE SCALE GENOMIC DNA]</scope>
    <source>
        <strain evidence="2 3">CECT 9393</strain>
    </source>
</reference>
<protein>
    <recommendedName>
        <fullName evidence="1">TraG N-terminal Bacteroidetes domain-containing protein</fullName>
    </recommendedName>
</protein>
<evidence type="ECO:0000313" key="3">
    <source>
        <dbReference type="Proteomes" id="UP000445309"/>
    </source>
</evidence>
<dbReference type="InterPro" id="IPR024451">
    <property type="entry name" value="TraG_N_Bacteroidetes"/>
</dbReference>
<evidence type="ECO:0000313" key="2">
    <source>
        <dbReference type="EMBL" id="CAA7393930.1"/>
    </source>
</evidence>
<sequence length="281" mass="32340">MKNPTKTDHFAQFNKVGAIDGNVIKNRSKDVAVCYRLHLPEIFTMGEPEFDLIHSDFLKALMVLPEGTIIHKKDIFKQKIYNSDNLQTDTYLQKSTADHFKGRIYINHECILSFILPEIPSLRKSYDKLSILTKRNSIAAIEEIEQFINTVEQSISVINSSSLLKAEPLTEDEIYEVILDEYTLFKDEVGDYVSNGNDFKIGDSHVKILSLRNDGQQKDGILNNCVLDRNRSTDNSRFFRSYCYPLGGAATIPALNSHMYYKYLKYNKLYFCVSRQYITSI</sequence>